<feature type="transmembrane region" description="Helical" evidence="8">
    <location>
        <begin position="206"/>
        <end position="224"/>
    </location>
</feature>
<comment type="similarity">
    <text evidence="2">Belongs to the autoinducer-2 exporter (AI-2E) (TC 2.A.86) family.</text>
</comment>
<evidence type="ECO:0000256" key="1">
    <source>
        <dbReference type="ARBA" id="ARBA00004651"/>
    </source>
</evidence>
<keyword evidence="4" id="KW-1003">Cell membrane</keyword>
<reference evidence="9 10" key="1">
    <citation type="submission" date="2014-08" db="EMBL/GenBank/DDBJ databases">
        <title>Clostridium innocuum, an unnegligible vancomycin-resistant pathogen causing extra-intestinal infections.</title>
        <authorList>
            <person name="Feng Y."/>
            <person name="Chiu C.-H."/>
        </authorList>
    </citation>
    <scope>NUCLEOTIDE SEQUENCE [LARGE SCALE GENOMIC DNA]</scope>
    <source>
        <strain evidence="9 10">AN88</strain>
    </source>
</reference>
<protein>
    <submittedName>
        <fullName evidence="9">Membrane protein</fullName>
    </submittedName>
</protein>
<feature type="transmembrane region" description="Helical" evidence="8">
    <location>
        <begin position="168"/>
        <end position="194"/>
    </location>
</feature>
<evidence type="ECO:0000256" key="7">
    <source>
        <dbReference type="ARBA" id="ARBA00023136"/>
    </source>
</evidence>
<dbReference type="RefSeq" id="WP_044903647.1">
    <property type="nucleotide sequence ID" value="NZ_JAQCQO010000003.1"/>
</dbReference>
<comment type="subcellular location">
    <subcellularLocation>
        <location evidence="1">Cell membrane</location>
        <topology evidence="1">Multi-pass membrane protein</topology>
    </subcellularLocation>
</comment>
<dbReference type="InterPro" id="IPR002549">
    <property type="entry name" value="AI-2E-like"/>
</dbReference>
<evidence type="ECO:0000313" key="10">
    <source>
        <dbReference type="Proteomes" id="UP000030008"/>
    </source>
</evidence>
<feature type="transmembrane region" description="Helical" evidence="8">
    <location>
        <begin position="314"/>
        <end position="335"/>
    </location>
</feature>
<evidence type="ECO:0000256" key="6">
    <source>
        <dbReference type="ARBA" id="ARBA00022989"/>
    </source>
</evidence>
<dbReference type="GO" id="GO:0005886">
    <property type="term" value="C:plasma membrane"/>
    <property type="evidence" value="ECO:0007669"/>
    <property type="project" value="UniProtKB-SubCell"/>
</dbReference>
<evidence type="ECO:0000256" key="3">
    <source>
        <dbReference type="ARBA" id="ARBA00022448"/>
    </source>
</evidence>
<feature type="transmembrane region" description="Helical" evidence="8">
    <location>
        <begin position="82"/>
        <end position="104"/>
    </location>
</feature>
<dbReference type="EMBL" id="JQIF01000009">
    <property type="protein sequence ID" value="KGJ54697.1"/>
    <property type="molecule type" value="Genomic_DNA"/>
</dbReference>
<accession>A0A099IBY4</accession>
<gene>
    <name evidence="9" type="ORF">CIAN88_01740</name>
</gene>
<feature type="transmembrane region" description="Helical" evidence="8">
    <location>
        <begin position="286"/>
        <end position="307"/>
    </location>
</feature>
<dbReference type="Proteomes" id="UP000030008">
    <property type="component" value="Unassembled WGS sequence"/>
</dbReference>
<evidence type="ECO:0000256" key="8">
    <source>
        <dbReference type="SAM" id="Phobius"/>
    </source>
</evidence>
<evidence type="ECO:0000256" key="2">
    <source>
        <dbReference type="ARBA" id="ARBA00009773"/>
    </source>
</evidence>
<organism evidence="9 10">
    <name type="scientific">Clostridium innocuum</name>
    <dbReference type="NCBI Taxonomy" id="1522"/>
    <lineage>
        <taxon>Bacteria</taxon>
        <taxon>Bacillati</taxon>
        <taxon>Bacillota</taxon>
        <taxon>Clostridia</taxon>
        <taxon>Eubacteriales</taxon>
        <taxon>Clostridiaceae</taxon>
        <taxon>Clostridium</taxon>
    </lineage>
</organism>
<feature type="transmembrane region" description="Helical" evidence="8">
    <location>
        <begin position="230"/>
        <end position="255"/>
    </location>
</feature>
<name>A0A099IBY4_CLOIN</name>
<proteinExistence type="inferred from homology"/>
<dbReference type="AlphaFoldDB" id="A0A099IBY4"/>
<evidence type="ECO:0000313" key="9">
    <source>
        <dbReference type="EMBL" id="KGJ54697.1"/>
    </source>
</evidence>
<feature type="transmembrane region" description="Helical" evidence="8">
    <location>
        <begin position="12"/>
        <end position="34"/>
    </location>
</feature>
<dbReference type="PANTHER" id="PTHR21716:SF53">
    <property type="entry name" value="PERMEASE PERM-RELATED"/>
    <property type="match status" value="1"/>
</dbReference>
<sequence>MFTEKNKKINRLTLKHVLFLITYTIALIWIMLHLNEVFDTVSMIIGMLRPFIYGIMMAFVFNIPMKFFLKKLPDNLGRWKKAVAAVCSLLIIFGILAFIVRIVMPQVIESIASLANSLPGYIEDAQKTITSMIEKQQIPQDVLKQVDTYSAQLQDTLVSLLKNGIPHLLTMASGFASSLANVFMALVIAVYLTVSKDKLLEQSHRFLYAFTSSRANAFVLRVAHLTNTTFSAFITGQLVEAVIIGVLCYIGCLVLGFPYAPILGVIIGCTNIIPIFGAIFGVVLCALLVAFVNPLQGVFFVIFGICLQQFESNLIYPRVVGTSVGLSGLWVLFAITVGGGLFGFAGMLLGLPTFSVIYSLLREEMNRRVRLKRENGSVELPVSEDLPEQSEDMI</sequence>
<keyword evidence="7 8" id="KW-0472">Membrane</keyword>
<feature type="transmembrane region" description="Helical" evidence="8">
    <location>
        <begin position="262"/>
        <end position="280"/>
    </location>
</feature>
<dbReference type="PANTHER" id="PTHR21716">
    <property type="entry name" value="TRANSMEMBRANE PROTEIN"/>
    <property type="match status" value="1"/>
</dbReference>
<keyword evidence="3" id="KW-0813">Transport</keyword>
<keyword evidence="5 8" id="KW-0812">Transmembrane</keyword>
<feature type="transmembrane region" description="Helical" evidence="8">
    <location>
        <begin position="341"/>
        <end position="361"/>
    </location>
</feature>
<evidence type="ECO:0000256" key="5">
    <source>
        <dbReference type="ARBA" id="ARBA00022692"/>
    </source>
</evidence>
<feature type="transmembrane region" description="Helical" evidence="8">
    <location>
        <begin position="40"/>
        <end position="61"/>
    </location>
</feature>
<dbReference type="Pfam" id="PF01594">
    <property type="entry name" value="AI-2E_transport"/>
    <property type="match status" value="1"/>
</dbReference>
<evidence type="ECO:0000256" key="4">
    <source>
        <dbReference type="ARBA" id="ARBA00022475"/>
    </source>
</evidence>
<comment type="caution">
    <text evidence="9">The sequence shown here is derived from an EMBL/GenBank/DDBJ whole genome shotgun (WGS) entry which is preliminary data.</text>
</comment>
<keyword evidence="6 8" id="KW-1133">Transmembrane helix</keyword>
<dbReference type="GO" id="GO:0055085">
    <property type="term" value="P:transmembrane transport"/>
    <property type="evidence" value="ECO:0007669"/>
    <property type="project" value="TreeGrafter"/>
</dbReference>